<organism evidence="1 2">
    <name type="scientific">Populus trichocarpa</name>
    <name type="common">Western balsam poplar</name>
    <name type="synonym">Populus balsamifera subsp. trichocarpa</name>
    <dbReference type="NCBI Taxonomy" id="3694"/>
    <lineage>
        <taxon>Eukaryota</taxon>
        <taxon>Viridiplantae</taxon>
        <taxon>Streptophyta</taxon>
        <taxon>Embryophyta</taxon>
        <taxon>Tracheophyta</taxon>
        <taxon>Spermatophyta</taxon>
        <taxon>Magnoliopsida</taxon>
        <taxon>eudicotyledons</taxon>
        <taxon>Gunneridae</taxon>
        <taxon>Pentapetalae</taxon>
        <taxon>rosids</taxon>
        <taxon>fabids</taxon>
        <taxon>Malpighiales</taxon>
        <taxon>Salicaceae</taxon>
        <taxon>Saliceae</taxon>
        <taxon>Populus</taxon>
    </lineage>
</organism>
<proteinExistence type="predicted"/>
<comment type="caution">
    <text evidence="1">The sequence shown here is derived from an EMBL/GenBank/DDBJ whole genome shotgun (WGS) entry which is preliminary data.</text>
</comment>
<evidence type="ECO:0000313" key="1">
    <source>
        <dbReference type="EMBL" id="KAI9381235.1"/>
    </source>
</evidence>
<protein>
    <submittedName>
        <fullName evidence="1">Uncharacterized protein</fullName>
    </submittedName>
</protein>
<dbReference type="Proteomes" id="UP000006729">
    <property type="component" value="Chromosome 15"/>
</dbReference>
<evidence type="ECO:0000313" key="2">
    <source>
        <dbReference type="Proteomes" id="UP000006729"/>
    </source>
</evidence>
<reference evidence="1 2" key="1">
    <citation type="journal article" date="2006" name="Science">
        <title>The genome of black cottonwood, Populus trichocarpa (Torr. &amp; Gray).</title>
        <authorList>
            <person name="Tuskan G.A."/>
            <person name="Difazio S."/>
            <person name="Jansson S."/>
            <person name="Bohlmann J."/>
            <person name="Grigoriev I."/>
            <person name="Hellsten U."/>
            <person name="Putnam N."/>
            <person name="Ralph S."/>
            <person name="Rombauts S."/>
            <person name="Salamov A."/>
            <person name="Schein J."/>
            <person name="Sterck L."/>
            <person name="Aerts A."/>
            <person name="Bhalerao R.R."/>
            <person name="Bhalerao R.P."/>
            <person name="Blaudez D."/>
            <person name="Boerjan W."/>
            <person name="Brun A."/>
            <person name="Brunner A."/>
            <person name="Busov V."/>
            <person name="Campbell M."/>
            <person name="Carlson J."/>
            <person name="Chalot M."/>
            <person name="Chapman J."/>
            <person name="Chen G.L."/>
            <person name="Cooper D."/>
            <person name="Coutinho P.M."/>
            <person name="Couturier J."/>
            <person name="Covert S."/>
            <person name="Cronk Q."/>
            <person name="Cunningham R."/>
            <person name="Davis J."/>
            <person name="Degroeve S."/>
            <person name="Dejardin A."/>
            <person name="Depamphilis C."/>
            <person name="Detter J."/>
            <person name="Dirks B."/>
            <person name="Dubchak I."/>
            <person name="Duplessis S."/>
            <person name="Ehlting J."/>
            <person name="Ellis B."/>
            <person name="Gendler K."/>
            <person name="Goodstein D."/>
            <person name="Gribskov M."/>
            <person name="Grimwood J."/>
            <person name="Groover A."/>
            <person name="Gunter L."/>
            <person name="Hamberger B."/>
            <person name="Heinze B."/>
            <person name="Helariutta Y."/>
            <person name="Henrissat B."/>
            <person name="Holligan D."/>
            <person name="Holt R."/>
            <person name="Huang W."/>
            <person name="Islam-Faridi N."/>
            <person name="Jones S."/>
            <person name="Jones-Rhoades M."/>
            <person name="Jorgensen R."/>
            <person name="Joshi C."/>
            <person name="Kangasjarvi J."/>
            <person name="Karlsson J."/>
            <person name="Kelleher C."/>
            <person name="Kirkpatrick R."/>
            <person name="Kirst M."/>
            <person name="Kohler A."/>
            <person name="Kalluri U."/>
            <person name="Larimer F."/>
            <person name="Leebens-Mack J."/>
            <person name="Leple J.C."/>
            <person name="Locascio P."/>
            <person name="Lou Y."/>
            <person name="Lucas S."/>
            <person name="Martin F."/>
            <person name="Montanini B."/>
            <person name="Napoli C."/>
            <person name="Nelson D.R."/>
            <person name="Nelson C."/>
            <person name="Nieminen K."/>
            <person name="Nilsson O."/>
            <person name="Pereda V."/>
            <person name="Peter G."/>
            <person name="Philippe R."/>
            <person name="Pilate G."/>
            <person name="Poliakov A."/>
            <person name="Razumovskaya J."/>
            <person name="Richardson P."/>
            <person name="Rinaldi C."/>
            <person name="Ritland K."/>
            <person name="Rouze P."/>
            <person name="Ryaboy D."/>
            <person name="Schmutz J."/>
            <person name="Schrader J."/>
            <person name="Segerman B."/>
            <person name="Shin H."/>
            <person name="Siddiqui A."/>
            <person name="Sterky F."/>
            <person name="Terry A."/>
            <person name="Tsai C.J."/>
            <person name="Uberbacher E."/>
            <person name="Unneberg P."/>
            <person name="Vahala J."/>
            <person name="Wall K."/>
            <person name="Wessler S."/>
            <person name="Yang G."/>
            <person name="Yin T."/>
            <person name="Douglas C."/>
            <person name="Marra M."/>
            <person name="Sandberg G."/>
            <person name="Van de Peer Y."/>
            <person name="Rokhsar D."/>
        </authorList>
    </citation>
    <scope>NUCLEOTIDE SEQUENCE [LARGE SCALE GENOMIC DNA]</scope>
    <source>
        <strain evidence="2">cv. Nisqually</strain>
    </source>
</reference>
<accession>A0ACC0RXB8</accession>
<dbReference type="EMBL" id="CM009304">
    <property type="protein sequence ID" value="KAI9381235.1"/>
    <property type="molecule type" value="Genomic_DNA"/>
</dbReference>
<keyword evidence="2" id="KW-1185">Reference proteome</keyword>
<gene>
    <name evidence="1" type="ORF">POPTR_015G073051v4</name>
</gene>
<sequence length="99" mass="11821">MMHFRCCFIHFDFKSACYHYSCQFLFTAATTMVELGLLFMNVVSVIYTRIYCFHIHMFFFFFCFSFPGYHDVACFVSSSYFLSKPLIWYLVIGTVNKRS</sequence>
<name>A0ACC0RXB8_POPTR</name>